<sequence>MLRFALLLTLAWAIAPAAAFGAGNIASIAKVEGKNWRHGDIEDILLSIAAAHAYNGGKKFSKLMIKQTYFGNWARDYSQAIDVGTVKSVSAEAIRLLLCVLGFMTFGYGSREFEVTADRLGCYRPEEHIDNPKNYADNEDARQYDRRLRGPVDEERELSIDPATGMKNYIANERAGIMTSAKLIRRLFGGCIEMGRRYKDSDDHKDLHESLRLLGTGLHCLEDFYAHSNYCELALIEMGEHDIFPHCGRDTQIELEGAKGPVYPIVTGTFGGVDFLHSVTGEVSDKLTQNEIDELEGTLQESSTADTSMLRDLLDKIPDGFFGDKHESDKVEEIQANANNAQMQNMSVSPREPEEFTEYVQQTYNQVMPAIEFHDEVMQAITAAIEKIPVLPKIVEQLEEELSRFVFSVIAPFVVPLIQNIKSELMTGSDAIIQSSEREQHIVFHDDNSTDPTHSMLSKDHFSNILNEVAGQCAAKMVHWVTPQLMEAIDDENVDVDRLLDRIIHGIMHHPAQRDMGEDGAHEGRRRVYQSVKEWWREMGDDQREDYRRKLSRDGVENAENHKEGVYDTGHGHGCGGKLKMQKLYGGPETTEDKIASAAAGVIIEGVSNVFNNGGGNGGGSKKEEGLGGLIGAAGSLLGLGGGDDRGSSRRRDDDDDDNRHSESRRQEEHRSHSSAYDQESSYGGGNGSQGGSYGGGHAAEYASGGGYGREESSGYGREESSGYGRQESSGYGRQESSGYGREESSYGRQEASGYGRQESSYGSGGGYGGGHAAEYASGGGYGSSERQEGGYGGGGGGGYGDSSYERQEPSYGRPQESSYGGGYGSSERQQPGYGGGYGEGSEGYGGSRREEGGYHEHHRRRSGDSDRERDLAYGSGGYNREGEGGYSRGEYSGGGGGGYGGDQGGYGGGYREGGGYGY</sequence>
<dbReference type="PANTHER" id="PTHR14905:SF11">
    <property type="entry name" value="TINC (EUROFUNG)"/>
    <property type="match status" value="1"/>
</dbReference>
<feature type="chain" id="PRO_5040382350" evidence="2">
    <location>
        <begin position="20"/>
        <end position="919"/>
    </location>
</feature>
<accession>A0A9P7ZPH0</accession>
<dbReference type="Pfam" id="PF07217">
    <property type="entry name" value="Het-C"/>
    <property type="match status" value="1"/>
</dbReference>
<dbReference type="InterPro" id="IPR010816">
    <property type="entry name" value="Het-C"/>
</dbReference>
<feature type="compositionally biased region" description="Gly residues" evidence="1">
    <location>
        <begin position="790"/>
        <end position="801"/>
    </location>
</feature>
<gene>
    <name evidence="3" type="ORF">F5Z01DRAFT_672525</name>
</gene>
<evidence type="ECO:0000313" key="3">
    <source>
        <dbReference type="EMBL" id="KAG9255878.1"/>
    </source>
</evidence>
<feature type="compositionally biased region" description="Gly residues" evidence="1">
    <location>
        <begin position="763"/>
        <end position="783"/>
    </location>
</feature>
<name>A0A9P7ZPH0_9HYPO</name>
<keyword evidence="2" id="KW-0732">Signal</keyword>
<dbReference type="RefSeq" id="XP_046119802.1">
    <property type="nucleotide sequence ID" value="XM_046264822.1"/>
</dbReference>
<feature type="compositionally biased region" description="Basic and acidic residues" evidence="1">
    <location>
        <begin position="863"/>
        <end position="872"/>
    </location>
</feature>
<dbReference type="AlphaFoldDB" id="A0A9P7ZPH0"/>
<dbReference type="EMBL" id="MU251249">
    <property type="protein sequence ID" value="KAG9255878.1"/>
    <property type="molecule type" value="Genomic_DNA"/>
</dbReference>
<proteinExistence type="predicted"/>
<dbReference type="OrthoDB" id="2506204at2759"/>
<feature type="compositionally biased region" description="Low complexity" evidence="1">
    <location>
        <begin position="747"/>
        <end position="762"/>
    </location>
</feature>
<dbReference type="Proteomes" id="UP000887229">
    <property type="component" value="Unassembled WGS sequence"/>
</dbReference>
<dbReference type="PANTHER" id="PTHR14905">
    <property type="entry name" value="NG37"/>
    <property type="match status" value="1"/>
</dbReference>
<feature type="compositionally biased region" description="Gly residues" evidence="1">
    <location>
        <begin position="683"/>
        <end position="708"/>
    </location>
</feature>
<feature type="compositionally biased region" description="Basic and acidic residues" evidence="1">
    <location>
        <begin position="643"/>
        <end position="672"/>
    </location>
</feature>
<keyword evidence="4" id="KW-1185">Reference proteome</keyword>
<feature type="compositionally biased region" description="Basic and acidic residues" evidence="1">
    <location>
        <begin position="709"/>
        <end position="721"/>
    </location>
</feature>
<protein>
    <submittedName>
        <fullName evidence="3">Heterokaryon incompatibility protein Het-C-domain-containing protein</fullName>
    </submittedName>
</protein>
<evidence type="ECO:0000256" key="2">
    <source>
        <dbReference type="SAM" id="SignalP"/>
    </source>
</evidence>
<evidence type="ECO:0000256" key="1">
    <source>
        <dbReference type="SAM" id="MobiDB-lite"/>
    </source>
</evidence>
<feature type="region of interest" description="Disordered" evidence="1">
    <location>
        <begin position="639"/>
        <end position="919"/>
    </location>
</feature>
<feature type="compositionally biased region" description="Gly residues" evidence="1">
    <location>
        <begin position="833"/>
        <end position="847"/>
    </location>
</feature>
<reference evidence="3" key="1">
    <citation type="journal article" date="2021" name="IMA Fungus">
        <title>Genomic characterization of three marine fungi, including Emericellopsis atlantica sp. nov. with signatures of a generalist lifestyle and marine biomass degradation.</title>
        <authorList>
            <person name="Hagestad O.C."/>
            <person name="Hou L."/>
            <person name="Andersen J.H."/>
            <person name="Hansen E.H."/>
            <person name="Altermark B."/>
            <person name="Li C."/>
            <person name="Kuhnert E."/>
            <person name="Cox R.J."/>
            <person name="Crous P.W."/>
            <person name="Spatafora J.W."/>
            <person name="Lail K."/>
            <person name="Amirebrahimi M."/>
            <person name="Lipzen A."/>
            <person name="Pangilinan J."/>
            <person name="Andreopoulos W."/>
            <person name="Hayes R.D."/>
            <person name="Ng V."/>
            <person name="Grigoriev I.V."/>
            <person name="Jackson S.A."/>
            <person name="Sutton T.D.S."/>
            <person name="Dobson A.D.W."/>
            <person name="Rama T."/>
        </authorList>
    </citation>
    <scope>NUCLEOTIDE SEQUENCE</scope>
    <source>
        <strain evidence="3">TS7</strain>
    </source>
</reference>
<feature type="compositionally biased region" description="Gly residues" evidence="1">
    <location>
        <begin position="875"/>
        <end position="919"/>
    </location>
</feature>
<organism evidence="3 4">
    <name type="scientific">Emericellopsis atlantica</name>
    <dbReference type="NCBI Taxonomy" id="2614577"/>
    <lineage>
        <taxon>Eukaryota</taxon>
        <taxon>Fungi</taxon>
        <taxon>Dikarya</taxon>
        <taxon>Ascomycota</taxon>
        <taxon>Pezizomycotina</taxon>
        <taxon>Sordariomycetes</taxon>
        <taxon>Hypocreomycetidae</taxon>
        <taxon>Hypocreales</taxon>
        <taxon>Bionectriaceae</taxon>
        <taxon>Emericellopsis</taxon>
    </lineage>
</organism>
<dbReference type="InterPro" id="IPR052577">
    <property type="entry name" value="VWA7"/>
</dbReference>
<evidence type="ECO:0000313" key="4">
    <source>
        <dbReference type="Proteomes" id="UP000887229"/>
    </source>
</evidence>
<comment type="caution">
    <text evidence="3">The sequence shown here is derived from an EMBL/GenBank/DDBJ whole genome shotgun (WGS) entry which is preliminary data.</text>
</comment>
<dbReference type="GeneID" id="70295725"/>
<feature type="signal peptide" evidence="2">
    <location>
        <begin position="1"/>
        <end position="19"/>
    </location>
</feature>